<dbReference type="GO" id="GO:0016592">
    <property type="term" value="C:mediator complex"/>
    <property type="evidence" value="ECO:0007669"/>
    <property type="project" value="InterPro"/>
</dbReference>
<dbReference type="Gene3D" id="6.10.140.200">
    <property type="match status" value="1"/>
</dbReference>
<evidence type="ECO:0000256" key="1">
    <source>
        <dbReference type="ARBA" id="ARBA00004123"/>
    </source>
</evidence>
<keyword evidence="6" id="KW-0010">Activator</keyword>
<name>A0A0H5RBW2_9EUKA</name>
<comment type="function">
    <text evidence="6">Component of the Mediator complex, a coactivator involved in the regulated transcription of nearly all RNA polymerase II-dependent genes. Mediator functions as a bridge to convey information from gene-specific regulatory proteins to the basal RNA polymerase II transcription machinery.</text>
</comment>
<dbReference type="GO" id="GO:0006357">
    <property type="term" value="P:regulation of transcription by RNA polymerase II"/>
    <property type="evidence" value="ECO:0007669"/>
    <property type="project" value="InterPro"/>
</dbReference>
<dbReference type="AlphaFoldDB" id="A0A0H5RBW2"/>
<dbReference type="GO" id="GO:0003712">
    <property type="term" value="F:transcription coregulator activity"/>
    <property type="evidence" value="ECO:0007669"/>
    <property type="project" value="InterPro"/>
</dbReference>
<evidence type="ECO:0000256" key="5">
    <source>
        <dbReference type="ARBA" id="ARBA00023242"/>
    </source>
</evidence>
<comment type="subunit">
    <text evidence="6">Component of the Mediator complex.</text>
</comment>
<evidence type="ECO:0000256" key="6">
    <source>
        <dbReference type="RuleBase" id="RU364060"/>
    </source>
</evidence>
<feature type="non-terminal residue" evidence="7">
    <location>
        <position position="1"/>
    </location>
</feature>
<keyword evidence="5 6" id="KW-0539">Nucleus</keyword>
<dbReference type="PANTHER" id="PTHR21428:SF11">
    <property type="entry name" value="MEDIATOR OF RNA POLYMERASE II TRANSCRIPTION SUBUNIT 7"/>
    <property type="match status" value="1"/>
</dbReference>
<accession>A0A0H5RBW2</accession>
<proteinExistence type="inferred from homology"/>
<dbReference type="InterPro" id="IPR044888">
    <property type="entry name" value="Mediatior_Med7_sf"/>
</dbReference>
<dbReference type="Pfam" id="PF05983">
    <property type="entry name" value="Med7"/>
    <property type="match status" value="1"/>
</dbReference>
<comment type="subcellular location">
    <subcellularLocation>
        <location evidence="1 6">Nucleus</location>
    </subcellularLocation>
</comment>
<dbReference type="EMBL" id="HACM01010650">
    <property type="protein sequence ID" value="CRZ11092.1"/>
    <property type="molecule type" value="Transcribed_RNA"/>
</dbReference>
<dbReference type="InterPro" id="IPR037212">
    <property type="entry name" value="Med7/Med21-like"/>
</dbReference>
<dbReference type="PANTHER" id="PTHR21428">
    <property type="entry name" value="MEDIATOR OF RNA POLYMERASE II TRANSCRIPTION SUBUNIT 7"/>
    <property type="match status" value="1"/>
</dbReference>
<protein>
    <recommendedName>
        <fullName evidence="6">Mediator of RNA polymerase II transcription subunit 7</fullName>
    </recommendedName>
</protein>
<organism evidence="7">
    <name type="scientific">Spongospora subterranea</name>
    <dbReference type="NCBI Taxonomy" id="70186"/>
    <lineage>
        <taxon>Eukaryota</taxon>
        <taxon>Sar</taxon>
        <taxon>Rhizaria</taxon>
        <taxon>Endomyxa</taxon>
        <taxon>Phytomyxea</taxon>
        <taxon>Plasmodiophorida</taxon>
        <taxon>Plasmodiophoridae</taxon>
        <taxon>Spongospora</taxon>
    </lineage>
</organism>
<evidence type="ECO:0000313" key="7">
    <source>
        <dbReference type="EMBL" id="CRZ11092.1"/>
    </source>
</evidence>
<comment type="similarity">
    <text evidence="2 6">Belongs to the Mediator complex subunit 7 family.</text>
</comment>
<feature type="non-terminal residue" evidence="7">
    <location>
        <position position="216"/>
    </location>
</feature>
<keyword evidence="3 6" id="KW-0805">Transcription regulation</keyword>
<evidence type="ECO:0000256" key="2">
    <source>
        <dbReference type="ARBA" id="ARBA00009994"/>
    </source>
</evidence>
<evidence type="ECO:0000256" key="3">
    <source>
        <dbReference type="ARBA" id="ARBA00023015"/>
    </source>
</evidence>
<dbReference type="GO" id="GO:0070847">
    <property type="term" value="C:core mediator complex"/>
    <property type="evidence" value="ECO:0007669"/>
    <property type="project" value="TreeGrafter"/>
</dbReference>
<evidence type="ECO:0000256" key="4">
    <source>
        <dbReference type="ARBA" id="ARBA00023163"/>
    </source>
</evidence>
<reference evidence="7" key="1">
    <citation type="submission" date="2015-04" db="EMBL/GenBank/DDBJ databases">
        <title>The genome sequence of the plant pathogenic Rhizarian Plasmodiophora brassicae reveals insights in its biotrophic life cycle and the origin of chitin synthesis.</title>
        <authorList>
            <person name="Schwelm A."/>
            <person name="Fogelqvist J."/>
            <person name="Knaust A."/>
            <person name="Julke S."/>
            <person name="Lilja T."/>
            <person name="Dhandapani V."/>
            <person name="Bonilla-Rosso G."/>
            <person name="Karlsson M."/>
            <person name="Shevchenko A."/>
            <person name="Choi S.R."/>
            <person name="Kim H.G."/>
            <person name="Park J.Y."/>
            <person name="Lim Y.P."/>
            <person name="Ludwig-Muller J."/>
            <person name="Dixelius C."/>
        </authorList>
    </citation>
    <scope>NUCLEOTIDE SEQUENCE</scope>
    <source>
        <tissue evidence="7">Potato root galls</tissue>
    </source>
</reference>
<sequence>SDLVNKSTFPRPPVLYKLYGQDSVAVNPGILQPPPPIREPFVKFGAVQSNDFLVHDLGPSIPQLYSDDEPIALSLRKLCRRAASSFTDLLTALLDKQSKLSDCLQDLHSLFVNIANILNKLRGHQARQTVIALLHKQIQERKEKIQVLTAKAEEAKSFLRAHGVTFDDERIDSFPSIHPIVHVAPVQQDMTITDSKCEVSARDSFIAEIDACWRQY</sequence>
<dbReference type="InterPro" id="IPR009244">
    <property type="entry name" value="Mediatior_Med7"/>
</dbReference>
<dbReference type="SUPFAM" id="SSF140718">
    <property type="entry name" value="Mediator hinge subcomplex-like"/>
    <property type="match status" value="1"/>
</dbReference>
<keyword evidence="4 6" id="KW-0804">Transcription</keyword>